<evidence type="ECO:0000256" key="3">
    <source>
        <dbReference type="ARBA" id="ARBA00022781"/>
    </source>
</evidence>
<gene>
    <name evidence="7" type="ORF">BJG266_LOCUS236</name>
    <name evidence="8" type="ORF">QVE165_LOCUS22532</name>
</gene>
<comment type="subunit">
    <text evidence="5">V-ATPase is a heteromultimeric enzyme made up of two complexes: the ATP-hydrolytic V1 complex and the proton translocation V0 complex.</text>
</comment>
<dbReference type="AlphaFoldDB" id="A0A813MFR5"/>
<organism evidence="7 10">
    <name type="scientific">Adineta steineri</name>
    <dbReference type="NCBI Taxonomy" id="433720"/>
    <lineage>
        <taxon>Eukaryota</taxon>
        <taxon>Metazoa</taxon>
        <taxon>Spiralia</taxon>
        <taxon>Gnathifera</taxon>
        <taxon>Rotifera</taxon>
        <taxon>Eurotatoria</taxon>
        <taxon>Bdelloidea</taxon>
        <taxon>Adinetida</taxon>
        <taxon>Adinetidae</taxon>
        <taxon>Adineta</taxon>
    </lineage>
</organism>
<dbReference type="GO" id="GO:0046961">
    <property type="term" value="F:proton-transporting ATPase activity, rotational mechanism"/>
    <property type="evidence" value="ECO:0007669"/>
    <property type="project" value="InterPro"/>
</dbReference>
<dbReference type="Proteomes" id="UP000663832">
    <property type="component" value="Unassembled WGS sequence"/>
</dbReference>
<dbReference type="PANTHER" id="PTHR12713:SF11">
    <property type="entry name" value="V-TYPE PROTON ATPASE SUBUNIT G"/>
    <property type="match status" value="1"/>
</dbReference>
<evidence type="ECO:0000313" key="8">
    <source>
        <dbReference type="EMBL" id="CAF1142027.1"/>
    </source>
</evidence>
<name>A0A813MFR5_9BILA</name>
<keyword evidence="3 5" id="KW-0375">Hydrogen ion transport</keyword>
<comment type="function">
    <text evidence="5">Subunit of the V1 complex of vacuolar(H+)-ATPase (V-ATPase), a multisubunit enzyme composed of a peripheral complex (V1) that hydrolyzes ATP and a membrane integral complex (V0) that translocates protons. V-ATPase is responsible for acidifying and maintaining the pH of intracellular compartments and in some cell types, is targeted to the plasma membrane, where it is responsible for acidifying the extracellular environment.</text>
</comment>
<keyword evidence="9" id="KW-1185">Reference proteome</keyword>
<evidence type="ECO:0000313" key="10">
    <source>
        <dbReference type="Proteomes" id="UP000663877"/>
    </source>
</evidence>
<reference evidence="7" key="1">
    <citation type="submission" date="2021-02" db="EMBL/GenBank/DDBJ databases">
        <authorList>
            <person name="Nowell W R."/>
        </authorList>
    </citation>
    <scope>NUCLEOTIDE SEQUENCE</scope>
</reference>
<evidence type="ECO:0000256" key="1">
    <source>
        <dbReference type="ARBA" id="ARBA00010066"/>
    </source>
</evidence>
<dbReference type="GO" id="GO:0016887">
    <property type="term" value="F:ATP hydrolysis activity"/>
    <property type="evidence" value="ECO:0007669"/>
    <property type="project" value="TreeGrafter"/>
</dbReference>
<evidence type="ECO:0000256" key="2">
    <source>
        <dbReference type="ARBA" id="ARBA00022448"/>
    </source>
</evidence>
<dbReference type="Proteomes" id="UP000663877">
    <property type="component" value="Unassembled WGS sequence"/>
</dbReference>
<evidence type="ECO:0000256" key="4">
    <source>
        <dbReference type="ARBA" id="ARBA00023065"/>
    </source>
</evidence>
<dbReference type="EMBL" id="CAJNOM010000149">
    <property type="protein sequence ID" value="CAF1142027.1"/>
    <property type="molecule type" value="Genomic_DNA"/>
</dbReference>
<comment type="similarity">
    <text evidence="1 5">Belongs to the V-ATPase G subunit family.</text>
</comment>
<dbReference type="NCBIfam" id="TIGR01147">
    <property type="entry name" value="V_ATP_synt_G"/>
    <property type="match status" value="1"/>
</dbReference>
<evidence type="ECO:0000256" key="5">
    <source>
        <dbReference type="RuleBase" id="RU364019"/>
    </source>
</evidence>
<dbReference type="InterPro" id="IPR005124">
    <property type="entry name" value="V-ATPase_G"/>
</dbReference>
<feature type="compositionally biased region" description="Low complexity" evidence="6">
    <location>
        <begin position="36"/>
        <end position="46"/>
    </location>
</feature>
<evidence type="ECO:0000256" key="6">
    <source>
        <dbReference type="SAM" id="MobiDB-lite"/>
    </source>
</evidence>
<dbReference type="Gene3D" id="1.20.5.2950">
    <property type="match status" value="1"/>
</dbReference>
<keyword evidence="2 5" id="KW-0813">Transport</keyword>
<dbReference type="PANTHER" id="PTHR12713">
    <property type="entry name" value="VACUOLAR ATP SYNTHASE SUBUNIT G"/>
    <property type="match status" value="1"/>
</dbReference>
<accession>A0A813MFR5</accession>
<protein>
    <recommendedName>
        <fullName evidence="5">V-type proton ATPase subunit G</fullName>
    </recommendedName>
</protein>
<dbReference type="OrthoDB" id="250802at2759"/>
<dbReference type="EMBL" id="CAJNOI010000001">
    <property type="protein sequence ID" value="CAF0720668.1"/>
    <property type="molecule type" value="Genomic_DNA"/>
</dbReference>
<evidence type="ECO:0000313" key="9">
    <source>
        <dbReference type="Proteomes" id="UP000663832"/>
    </source>
</evidence>
<feature type="compositionally biased region" description="Basic and acidic residues" evidence="6">
    <location>
        <begin position="1"/>
        <end position="10"/>
    </location>
</feature>
<sequence>MADHNTRKYMDNLNNKKLSPSSAINQVTVSSRHPSMRSTSASNSSKSRVHQHSSIQMEPGIQALLAAEGQAAEMIARARTNRNKLMRQCNRESHIEIETFRRERETQYKRKLYEATQLEQFQEKLDFERFHLLKQIKENVKKEQKSLLKYIIHCIVDQIPVKPHPNAKHILNYRL</sequence>
<feature type="compositionally biased region" description="Polar residues" evidence="6">
    <location>
        <begin position="12"/>
        <end position="33"/>
    </location>
</feature>
<evidence type="ECO:0000313" key="7">
    <source>
        <dbReference type="EMBL" id="CAF0720668.1"/>
    </source>
</evidence>
<feature type="region of interest" description="Disordered" evidence="6">
    <location>
        <begin position="1"/>
        <end position="53"/>
    </location>
</feature>
<comment type="caution">
    <text evidence="7">The sequence shown here is derived from an EMBL/GenBank/DDBJ whole genome shotgun (WGS) entry which is preliminary data.</text>
</comment>
<dbReference type="GO" id="GO:0000221">
    <property type="term" value="C:vacuolar proton-transporting V-type ATPase, V1 domain"/>
    <property type="evidence" value="ECO:0007669"/>
    <property type="project" value="TreeGrafter"/>
</dbReference>
<proteinExistence type="inferred from homology"/>
<dbReference type="Pfam" id="PF03179">
    <property type="entry name" value="V-ATPase_G"/>
    <property type="match status" value="1"/>
</dbReference>
<keyword evidence="4 5" id="KW-0406">Ion transport</keyword>